<dbReference type="PANTHER" id="PTHR12993:SF26">
    <property type="entry name" value="1D-MYO-INOSITOL 2-ACETAMIDO-2-DEOXY-ALPHA-D-GLUCOPYRANOSIDE DEACETYLASE"/>
    <property type="match status" value="1"/>
</dbReference>
<dbReference type="EMBL" id="CAIZ01000010">
    <property type="protein sequence ID" value="CCH68576.1"/>
    <property type="molecule type" value="Genomic_DNA"/>
</dbReference>
<proteinExistence type="predicted"/>
<evidence type="ECO:0000313" key="3">
    <source>
        <dbReference type="Proteomes" id="UP000013167"/>
    </source>
</evidence>
<name>N0DYY4_9MICO</name>
<dbReference type="InterPro" id="IPR003737">
    <property type="entry name" value="GlcNAc_PI_deacetylase-related"/>
</dbReference>
<dbReference type="HOGENOM" id="CLU_049311_2_1_11"/>
<gene>
    <name evidence="2" type="ORF">BN10_1070016</name>
</gene>
<dbReference type="PANTHER" id="PTHR12993">
    <property type="entry name" value="N-ACETYLGLUCOSAMINYL-PHOSPHATIDYLINOSITOL DE-N-ACETYLASE-RELATED"/>
    <property type="match status" value="1"/>
</dbReference>
<protein>
    <submittedName>
        <fullName evidence="2">Uncharacterized LmbE-like protein</fullName>
    </submittedName>
</protein>
<comment type="caution">
    <text evidence="2">The sequence shown here is derived from an EMBL/GenBank/DDBJ whole genome shotgun (WGS) entry which is preliminary data.</text>
</comment>
<dbReference type="SUPFAM" id="SSF102588">
    <property type="entry name" value="LmbE-like"/>
    <property type="match status" value="1"/>
</dbReference>
<dbReference type="STRING" id="1193181.BN10_1070016"/>
<dbReference type="RefSeq" id="WP_010851480.1">
    <property type="nucleotide sequence ID" value="NZ_HF570956.1"/>
</dbReference>
<dbReference type="OrthoDB" id="158614at2"/>
<dbReference type="AlphaFoldDB" id="N0DYY4"/>
<dbReference type="GO" id="GO:0016137">
    <property type="term" value="P:glycoside metabolic process"/>
    <property type="evidence" value="ECO:0007669"/>
    <property type="project" value="UniProtKB-ARBA"/>
</dbReference>
<dbReference type="Pfam" id="PF02585">
    <property type="entry name" value="PIG-L"/>
    <property type="match status" value="1"/>
</dbReference>
<organism evidence="2 3">
    <name type="scientific">Phycicoccus elongatus Lp2</name>
    <dbReference type="NCBI Taxonomy" id="1193181"/>
    <lineage>
        <taxon>Bacteria</taxon>
        <taxon>Bacillati</taxon>
        <taxon>Actinomycetota</taxon>
        <taxon>Actinomycetes</taxon>
        <taxon>Micrococcales</taxon>
        <taxon>Intrasporangiaceae</taxon>
        <taxon>Phycicoccus</taxon>
    </lineage>
</organism>
<reference evidence="2 3" key="1">
    <citation type="journal article" date="2013" name="ISME J.">
        <title>A metabolic model for members of the genus Tetrasphaera involved in enhanced biological phosphorus removal.</title>
        <authorList>
            <person name="Kristiansen R."/>
            <person name="Nguyen H.T.T."/>
            <person name="Saunders A.M."/>
            <person name="Nielsen J.L."/>
            <person name="Wimmer R."/>
            <person name="Le V.Q."/>
            <person name="McIlroy S.J."/>
            <person name="Petrovski S."/>
            <person name="Seviour R.J."/>
            <person name="Calteau A."/>
            <person name="Nielsen K.L."/>
            <person name="Nielsen P.H."/>
        </authorList>
    </citation>
    <scope>NUCLEOTIDE SEQUENCE [LARGE SCALE GENOMIC DNA]</scope>
    <source>
        <strain evidence="2 3">Lp2</strain>
    </source>
</reference>
<evidence type="ECO:0000313" key="2">
    <source>
        <dbReference type="EMBL" id="CCH68576.1"/>
    </source>
</evidence>
<dbReference type="InterPro" id="IPR024078">
    <property type="entry name" value="LmbE-like_dom_sf"/>
</dbReference>
<dbReference type="eggNOG" id="COG2120">
    <property type="taxonomic scope" value="Bacteria"/>
</dbReference>
<accession>N0DYY4</accession>
<dbReference type="GO" id="GO:0016811">
    <property type="term" value="F:hydrolase activity, acting on carbon-nitrogen (but not peptide) bonds, in linear amides"/>
    <property type="evidence" value="ECO:0007669"/>
    <property type="project" value="TreeGrafter"/>
</dbReference>
<dbReference type="Gene3D" id="3.40.50.10320">
    <property type="entry name" value="LmbE-like"/>
    <property type="match status" value="1"/>
</dbReference>
<dbReference type="Proteomes" id="UP000013167">
    <property type="component" value="Unassembled WGS sequence"/>
</dbReference>
<keyword evidence="3" id="KW-1185">Reference proteome</keyword>
<keyword evidence="1" id="KW-0862">Zinc</keyword>
<sequence length="263" mass="28746">MSTIVFVHAHPDDEASATACSMAMATDRGDRVVVVYATNGDHGQVPEDLAEGETVVQRRRREAAASAAVTGAEVRWLDYADSGMHGWLENDAEGSFHAASTDEAGGRLAAILDEVGPDVVVGYDFHGNYGHPDHVKVHHVTRRAVALHDGSPRYLESTINRDLMRRQRDQAIALGVDVGDWDPDQVMEDGHAIGTPESDLHWQVDGRAVIDRKRAALACHASQTSDVGMMLAIPEDAFREAWGFEHFSEPALGEEPMRTAWPF</sequence>
<evidence type="ECO:0000256" key="1">
    <source>
        <dbReference type="ARBA" id="ARBA00022833"/>
    </source>
</evidence>